<dbReference type="EMBL" id="QSJW01000001">
    <property type="protein sequence ID" value="RHE16069.1"/>
    <property type="molecule type" value="Genomic_DNA"/>
</dbReference>
<reference evidence="15 20" key="3">
    <citation type="submission" date="2019-07" db="EMBL/GenBank/DDBJ databases">
        <authorList>
            <person name="Hibberd C M."/>
            <person name="Gehrig L. J."/>
            <person name="Chang H.-W."/>
            <person name="Venkatesh S."/>
        </authorList>
    </citation>
    <scope>NUCLEOTIDE SEQUENCE [LARGE SCALE GENOMIC DNA]</scope>
    <source>
        <strain evidence="15">Ruminococcus_obeum_SSTS_Bg7063</strain>
    </source>
</reference>
<evidence type="ECO:0000313" key="13">
    <source>
        <dbReference type="EMBL" id="RHE16069.1"/>
    </source>
</evidence>
<dbReference type="Proteomes" id="UP000285839">
    <property type="component" value="Unassembled WGS sequence"/>
</dbReference>
<evidence type="ECO:0000256" key="3">
    <source>
        <dbReference type="ARBA" id="ARBA00022722"/>
    </source>
</evidence>
<evidence type="ECO:0000256" key="1">
    <source>
        <dbReference type="ARBA" id="ARBA00001946"/>
    </source>
</evidence>
<keyword evidence="4 9" id="KW-0479">Metal-binding</keyword>
<dbReference type="InterPro" id="IPR019199">
    <property type="entry name" value="Virulence_VapD/CRISPR_Cas2"/>
</dbReference>
<gene>
    <name evidence="9 12" type="primary">cas2</name>
    <name evidence="14" type="ORF">DW723_18090</name>
    <name evidence="13" type="ORF">DW767_02625</name>
    <name evidence="12" type="ORF">DWY46_00045</name>
    <name evidence="11" type="ORF">ERS852533_03174</name>
    <name evidence="15" type="ORF">ROSSTS7063_01662</name>
</gene>
<accession>A0A174SFL6</accession>
<dbReference type="CDD" id="cd09725">
    <property type="entry name" value="Cas2_I_II_III"/>
    <property type="match status" value="1"/>
</dbReference>
<evidence type="ECO:0000256" key="10">
    <source>
        <dbReference type="PIRNR" id="PIRNR032582"/>
    </source>
</evidence>
<evidence type="ECO:0000313" key="12">
    <source>
        <dbReference type="EMBL" id="RGR51040.1"/>
    </source>
</evidence>
<dbReference type="SUPFAM" id="SSF143430">
    <property type="entry name" value="TTP0101/SSO1404-like"/>
    <property type="match status" value="1"/>
</dbReference>
<dbReference type="EMBL" id="QSKO01000062">
    <property type="protein sequence ID" value="RHE68275.1"/>
    <property type="molecule type" value="Genomic_DNA"/>
</dbReference>
<keyword evidence="7 9" id="KW-0460">Magnesium</keyword>
<dbReference type="GO" id="GO:0043571">
    <property type="term" value="P:maintenance of CRISPR repeat elements"/>
    <property type="evidence" value="ECO:0007669"/>
    <property type="project" value="UniProtKB-UniRule"/>
</dbReference>
<dbReference type="EMBL" id="CZBA01000025">
    <property type="protein sequence ID" value="CUP95396.1"/>
    <property type="molecule type" value="Genomic_DNA"/>
</dbReference>
<dbReference type="PANTHER" id="PTHR34405:SF3">
    <property type="entry name" value="CRISPR-ASSOCIATED ENDORIBONUCLEASE CAS2 3"/>
    <property type="match status" value="1"/>
</dbReference>
<evidence type="ECO:0000313" key="17">
    <source>
        <dbReference type="Proteomes" id="UP000283928"/>
    </source>
</evidence>
<evidence type="ECO:0000313" key="19">
    <source>
        <dbReference type="Proteomes" id="UP000285839"/>
    </source>
</evidence>
<dbReference type="PANTHER" id="PTHR34405">
    <property type="entry name" value="CRISPR-ASSOCIATED ENDORIBONUCLEASE CAS2"/>
    <property type="match status" value="1"/>
</dbReference>
<name>A0A174SFL6_9FIRM</name>
<keyword evidence="5 9" id="KW-0255">Endonuclease</keyword>
<dbReference type="InterPro" id="IPR021127">
    <property type="entry name" value="CRISPR_associated_Cas2"/>
</dbReference>
<dbReference type="OrthoDB" id="9798176at2"/>
<dbReference type="RefSeq" id="WP_055056875.1">
    <property type="nucleotide sequence ID" value="NZ_CABHNB010000022.1"/>
</dbReference>
<comment type="cofactor">
    <cofactor evidence="1 9">
        <name>Mg(2+)</name>
        <dbReference type="ChEBI" id="CHEBI:18420"/>
    </cofactor>
</comment>
<evidence type="ECO:0000313" key="16">
    <source>
        <dbReference type="Proteomes" id="UP000095413"/>
    </source>
</evidence>
<dbReference type="GO" id="GO:0004521">
    <property type="term" value="F:RNA endonuclease activity"/>
    <property type="evidence" value="ECO:0007669"/>
    <property type="project" value="UniProtKB-UniRule"/>
</dbReference>
<dbReference type="Proteomes" id="UP000284644">
    <property type="component" value="Unassembled WGS sequence"/>
</dbReference>
<dbReference type="AlphaFoldDB" id="A0A174SFL6"/>
<dbReference type="Proteomes" id="UP000283928">
    <property type="component" value="Unassembled WGS sequence"/>
</dbReference>
<evidence type="ECO:0000256" key="2">
    <source>
        <dbReference type="ARBA" id="ARBA00009959"/>
    </source>
</evidence>
<evidence type="ECO:0000256" key="7">
    <source>
        <dbReference type="ARBA" id="ARBA00022842"/>
    </source>
</evidence>
<evidence type="ECO:0000256" key="8">
    <source>
        <dbReference type="ARBA" id="ARBA00023118"/>
    </source>
</evidence>
<keyword evidence="3 9" id="KW-0540">Nuclease</keyword>
<keyword evidence="8 9" id="KW-0051">Antiviral defense</keyword>
<comment type="function">
    <text evidence="9">CRISPR (clustered regularly interspaced short palindromic repeat), is an adaptive immune system that provides protection against mobile genetic elements (viruses, transposable elements and conjugative plasmids). CRISPR clusters contain sequences complementary to antecedent mobile elements and target invading nucleic acids. CRISPR clusters are transcribed and processed into CRISPR RNA (crRNA). Functions as a ssRNA-specific endoribonuclease. Involved in the integration of spacer DNA into the CRISPR cassette.</text>
</comment>
<dbReference type="PIRSF" id="PIRSF032582">
    <property type="entry name" value="Cas2"/>
    <property type="match status" value="1"/>
</dbReference>
<dbReference type="EC" id="3.1.-.-" evidence="9"/>
<evidence type="ECO:0000256" key="5">
    <source>
        <dbReference type="ARBA" id="ARBA00022759"/>
    </source>
</evidence>
<evidence type="ECO:0000256" key="9">
    <source>
        <dbReference type="HAMAP-Rule" id="MF_01471"/>
    </source>
</evidence>
<dbReference type="GO" id="GO:0016787">
    <property type="term" value="F:hydrolase activity"/>
    <property type="evidence" value="ECO:0007669"/>
    <property type="project" value="UniProtKB-KW"/>
</dbReference>
<reference evidence="11 16" key="1">
    <citation type="submission" date="2015-09" db="EMBL/GenBank/DDBJ databases">
        <authorList>
            <consortium name="Pathogen Informatics"/>
        </authorList>
    </citation>
    <scope>NUCLEOTIDE SEQUENCE [LARGE SCALE GENOMIC DNA]</scope>
    <source>
        <strain evidence="11 16">2789STDY5834921</strain>
    </source>
</reference>
<evidence type="ECO:0000256" key="6">
    <source>
        <dbReference type="ARBA" id="ARBA00022801"/>
    </source>
</evidence>
<sequence>MLVLITYDVNTETNAGKTRLRKVAKQCTNYGRRVQNSVFECIVDNAQCVELKAILSDIIDKNLDSLRFYYLGNNYQTKIEHIGIERGISADQVLFL</sequence>
<dbReference type="Proteomes" id="UP000095413">
    <property type="component" value="Unassembled WGS sequence"/>
</dbReference>
<dbReference type="NCBIfam" id="TIGR01573">
    <property type="entry name" value="cas2"/>
    <property type="match status" value="1"/>
</dbReference>
<reference evidence="17 18" key="2">
    <citation type="submission" date="2018-08" db="EMBL/GenBank/DDBJ databases">
        <title>A genome reference for cultivated species of the human gut microbiota.</title>
        <authorList>
            <person name="Zou Y."/>
            <person name="Xue W."/>
            <person name="Luo G."/>
        </authorList>
    </citation>
    <scope>NUCLEOTIDE SEQUENCE [LARGE SCALE GENOMIC DNA]</scope>
    <source>
        <strain evidence="12 19">AF25-21</strain>
        <strain evidence="14 17">AM27-32LB</strain>
        <strain evidence="13 18">AM29-25AC</strain>
    </source>
</reference>
<evidence type="ECO:0000313" key="11">
    <source>
        <dbReference type="EMBL" id="CUP95396.1"/>
    </source>
</evidence>
<dbReference type="Gene3D" id="3.30.70.240">
    <property type="match status" value="1"/>
</dbReference>
<dbReference type="HAMAP" id="MF_01471">
    <property type="entry name" value="Cas2"/>
    <property type="match status" value="1"/>
</dbReference>
<organism evidence="11 16">
    <name type="scientific">Blautia obeum</name>
    <dbReference type="NCBI Taxonomy" id="40520"/>
    <lineage>
        <taxon>Bacteria</taxon>
        <taxon>Bacillati</taxon>
        <taxon>Bacillota</taxon>
        <taxon>Clostridia</taxon>
        <taxon>Lachnospirales</taxon>
        <taxon>Lachnospiraceae</taxon>
        <taxon>Blautia</taxon>
    </lineage>
</organism>
<comment type="similarity">
    <text evidence="2 9 10">Belongs to the CRISPR-associated endoribonuclease Cas2 protein family.</text>
</comment>
<keyword evidence="6 9" id="KW-0378">Hydrolase</keyword>
<evidence type="ECO:0000313" key="15">
    <source>
        <dbReference type="EMBL" id="VUX06829.1"/>
    </source>
</evidence>
<comment type="subunit">
    <text evidence="9">Homodimer, forms a heterotetramer with a Cas1 homodimer.</text>
</comment>
<evidence type="ECO:0000313" key="20">
    <source>
        <dbReference type="Proteomes" id="UP000409147"/>
    </source>
</evidence>
<proteinExistence type="inferred from homology"/>
<dbReference type="GO" id="GO:0051607">
    <property type="term" value="P:defense response to virus"/>
    <property type="evidence" value="ECO:0007669"/>
    <property type="project" value="UniProtKB-UniRule"/>
</dbReference>
<evidence type="ECO:0000313" key="18">
    <source>
        <dbReference type="Proteomes" id="UP000284644"/>
    </source>
</evidence>
<feature type="binding site" evidence="9">
    <location>
        <position position="8"/>
    </location>
    <ligand>
        <name>Mg(2+)</name>
        <dbReference type="ChEBI" id="CHEBI:18420"/>
        <note>catalytic</note>
    </ligand>
</feature>
<dbReference type="GO" id="GO:0046872">
    <property type="term" value="F:metal ion binding"/>
    <property type="evidence" value="ECO:0007669"/>
    <property type="project" value="UniProtKB-UniRule"/>
</dbReference>
<dbReference type="EMBL" id="QRUH01000001">
    <property type="protein sequence ID" value="RGR51040.1"/>
    <property type="molecule type" value="Genomic_DNA"/>
</dbReference>
<evidence type="ECO:0000256" key="4">
    <source>
        <dbReference type="ARBA" id="ARBA00022723"/>
    </source>
</evidence>
<dbReference type="Proteomes" id="UP000409147">
    <property type="component" value="Unassembled WGS sequence"/>
</dbReference>
<protein>
    <recommendedName>
        <fullName evidence="9">CRISPR-associated endoribonuclease Cas2</fullName>
        <ecNumber evidence="9">3.1.-.-</ecNumber>
    </recommendedName>
</protein>
<keyword evidence="20" id="KW-1185">Reference proteome</keyword>
<dbReference type="EMBL" id="CABHNB010000022">
    <property type="protein sequence ID" value="VUX06829.1"/>
    <property type="molecule type" value="Genomic_DNA"/>
</dbReference>
<dbReference type="Pfam" id="PF09827">
    <property type="entry name" value="CRISPR_Cas2"/>
    <property type="match status" value="1"/>
</dbReference>
<evidence type="ECO:0000313" key="14">
    <source>
        <dbReference type="EMBL" id="RHE68275.1"/>
    </source>
</evidence>